<evidence type="ECO:0000313" key="1">
    <source>
        <dbReference type="EMBL" id="CAA9334587.1"/>
    </source>
</evidence>
<organism evidence="1">
    <name type="scientific">uncultured Gemmatimonadota bacterium</name>
    <dbReference type="NCBI Taxonomy" id="203437"/>
    <lineage>
        <taxon>Bacteria</taxon>
        <taxon>Pseudomonadati</taxon>
        <taxon>Gemmatimonadota</taxon>
        <taxon>environmental samples</taxon>
    </lineage>
</organism>
<sequence>MGQLNHRIFPPRIYLVLQAMDPQTRSGAMKHLI</sequence>
<dbReference type="AlphaFoldDB" id="A0A6J4LJN4"/>
<feature type="non-terminal residue" evidence="1">
    <location>
        <position position="33"/>
    </location>
</feature>
<name>A0A6J4LJN4_9BACT</name>
<accession>A0A6J4LJN4</accession>
<proteinExistence type="predicted"/>
<gene>
    <name evidence="1" type="ORF">AVDCRST_MAG89-2305</name>
</gene>
<protein>
    <submittedName>
        <fullName evidence="1">Uncharacterized protein</fullName>
    </submittedName>
</protein>
<dbReference type="EMBL" id="CADCTV010000491">
    <property type="protein sequence ID" value="CAA9334587.1"/>
    <property type="molecule type" value="Genomic_DNA"/>
</dbReference>
<reference evidence="1" key="1">
    <citation type="submission" date="2020-02" db="EMBL/GenBank/DDBJ databases">
        <authorList>
            <person name="Meier V. D."/>
        </authorList>
    </citation>
    <scope>NUCLEOTIDE SEQUENCE</scope>
    <source>
        <strain evidence="1">AVDCRST_MAG89</strain>
    </source>
</reference>